<feature type="domain" description="BPL/LPL catalytic" evidence="11">
    <location>
        <begin position="29"/>
        <end position="214"/>
    </location>
</feature>
<proteinExistence type="inferred from homology"/>
<dbReference type="PROSITE" id="PS01313">
    <property type="entry name" value="LIPB"/>
    <property type="match status" value="1"/>
</dbReference>
<evidence type="ECO:0000256" key="4">
    <source>
        <dbReference type="ARBA" id="ARBA00023315"/>
    </source>
</evidence>
<dbReference type="PIRSF" id="PIRSF016262">
    <property type="entry name" value="LPLase"/>
    <property type="match status" value="1"/>
</dbReference>
<accession>A0A410GE30</accession>
<dbReference type="OrthoDB" id="9787061at2"/>
<dbReference type="EC" id="2.3.1.181" evidence="6 7"/>
<name>A0A410GE30_9BURK</name>
<comment type="similarity">
    <text evidence="6 7">Belongs to the LipB family.</text>
</comment>
<dbReference type="Gene3D" id="3.30.930.10">
    <property type="entry name" value="Bira Bifunctional Protein, Domain 2"/>
    <property type="match status" value="1"/>
</dbReference>
<dbReference type="InterPro" id="IPR004143">
    <property type="entry name" value="BPL_LPL_catalytic"/>
</dbReference>
<gene>
    <name evidence="6" type="primary">lipB</name>
    <name evidence="12" type="ORF">CKA81_12455</name>
</gene>
<comment type="subcellular location">
    <subcellularLocation>
        <location evidence="6">Cytoplasm</location>
    </subcellularLocation>
</comment>
<dbReference type="PANTHER" id="PTHR10993:SF7">
    <property type="entry name" value="LIPOYLTRANSFERASE 2, MITOCHONDRIAL-RELATED"/>
    <property type="match status" value="1"/>
</dbReference>
<keyword evidence="2 6" id="KW-0963">Cytoplasm</keyword>
<dbReference type="GO" id="GO:0033819">
    <property type="term" value="F:lipoyl(octanoyl) transferase activity"/>
    <property type="evidence" value="ECO:0007669"/>
    <property type="project" value="UniProtKB-EC"/>
</dbReference>
<dbReference type="AlphaFoldDB" id="A0A410GE30"/>
<evidence type="ECO:0000313" key="12">
    <source>
        <dbReference type="EMBL" id="QAA94548.1"/>
    </source>
</evidence>
<feature type="active site" description="Acyl-thioester intermediate" evidence="6 8">
    <location>
        <position position="176"/>
    </location>
</feature>
<evidence type="ECO:0000259" key="11">
    <source>
        <dbReference type="PROSITE" id="PS51733"/>
    </source>
</evidence>
<feature type="site" description="Lowers pKa of active site Cys" evidence="6 10">
    <location>
        <position position="142"/>
    </location>
</feature>
<evidence type="ECO:0000256" key="5">
    <source>
        <dbReference type="ARBA" id="ARBA00024732"/>
    </source>
</evidence>
<dbReference type="GO" id="GO:0009249">
    <property type="term" value="P:protein lipoylation"/>
    <property type="evidence" value="ECO:0007669"/>
    <property type="project" value="InterPro"/>
</dbReference>
<dbReference type="UniPathway" id="UPA00538">
    <property type="reaction ID" value="UER00592"/>
</dbReference>
<evidence type="ECO:0000256" key="7">
    <source>
        <dbReference type="PIRNR" id="PIRNR016262"/>
    </source>
</evidence>
<comment type="function">
    <text evidence="5 6 7">Catalyzes the transfer of endogenously produced octanoic acid from octanoyl-acyl-carrier-protein onto the lipoyl domains of lipoate-dependent enzymes. Lipoyl-ACP can also act as a substrate although octanoyl-ACP is likely to be the physiological substrate.</text>
</comment>
<evidence type="ECO:0000256" key="2">
    <source>
        <dbReference type="ARBA" id="ARBA00022490"/>
    </source>
</evidence>
<evidence type="ECO:0000256" key="1">
    <source>
        <dbReference type="ARBA" id="ARBA00004821"/>
    </source>
</evidence>
<dbReference type="Proteomes" id="UP000283474">
    <property type="component" value="Chromosome"/>
</dbReference>
<dbReference type="PROSITE" id="PS51733">
    <property type="entry name" value="BPL_LPL_CATALYTIC"/>
    <property type="match status" value="1"/>
</dbReference>
<evidence type="ECO:0000256" key="10">
    <source>
        <dbReference type="PIRSR" id="PIRSR016262-3"/>
    </source>
</evidence>
<dbReference type="HAMAP" id="MF_00013">
    <property type="entry name" value="LipB"/>
    <property type="match status" value="1"/>
</dbReference>
<reference evidence="12 13" key="1">
    <citation type="submission" date="2017-08" db="EMBL/GenBank/DDBJ databases">
        <authorList>
            <person name="Park S.-J."/>
            <person name="Kim H."/>
        </authorList>
    </citation>
    <scope>NUCLEOTIDE SEQUENCE [LARGE SCALE GENOMIC DNA]</scope>
    <source>
        <strain evidence="13">ye3</strain>
    </source>
</reference>
<dbReference type="CDD" id="cd16444">
    <property type="entry name" value="LipB"/>
    <property type="match status" value="1"/>
</dbReference>
<dbReference type="EMBL" id="CP022987">
    <property type="protein sequence ID" value="QAA94548.1"/>
    <property type="molecule type" value="Genomic_DNA"/>
</dbReference>
<dbReference type="InterPro" id="IPR020605">
    <property type="entry name" value="Octanoyltransferase_CS"/>
</dbReference>
<comment type="miscellaneous">
    <text evidence="6">In the reaction, the free carboxyl group of octanoic acid is attached via an amide linkage to the epsilon-amino group of a specific lysine residue of lipoyl domains of lipoate-dependent enzymes.</text>
</comment>
<feature type="binding site" evidence="6 9">
    <location>
        <begin position="68"/>
        <end position="75"/>
    </location>
    <ligand>
        <name>substrate</name>
    </ligand>
</feature>
<feature type="binding site" evidence="6 9">
    <location>
        <begin position="145"/>
        <end position="147"/>
    </location>
    <ligand>
        <name>substrate</name>
    </ligand>
</feature>
<evidence type="ECO:0000313" key="13">
    <source>
        <dbReference type="Proteomes" id="UP000283474"/>
    </source>
</evidence>
<dbReference type="InterPro" id="IPR045864">
    <property type="entry name" value="aa-tRNA-synth_II/BPL/LPL"/>
</dbReference>
<dbReference type="PANTHER" id="PTHR10993">
    <property type="entry name" value="OCTANOYLTRANSFERASE"/>
    <property type="match status" value="1"/>
</dbReference>
<dbReference type="KEGG" id="pus:CKA81_12455"/>
<evidence type="ECO:0000256" key="9">
    <source>
        <dbReference type="PIRSR" id="PIRSR016262-2"/>
    </source>
</evidence>
<dbReference type="RefSeq" id="WP_128355546.1">
    <property type="nucleotide sequence ID" value="NZ_CP022987.1"/>
</dbReference>
<evidence type="ECO:0000256" key="6">
    <source>
        <dbReference type="HAMAP-Rule" id="MF_00013"/>
    </source>
</evidence>
<feature type="binding site" evidence="6 9">
    <location>
        <begin position="158"/>
        <end position="160"/>
    </location>
    <ligand>
        <name>substrate</name>
    </ligand>
</feature>
<dbReference type="NCBIfam" id="NF010922">
    <property type="entry name" value="PRK14342.1"/>
    <property type="match status" value="1"/>
</dbReference>
<evidence type="ECO:0000256" key="8">
    <source>
        <dbReference type="PIRSR" id="PIRSR016262-1"/>
    </source>
</evidence>
<organism evidence="12 13">
    <name type="scientific">Pollutimonas thiosulfatoxidans</name>
    <dbReference type="NCBI Taxonomy" id="2028345"/>
    <lineage>
        <taxon>Bacteria</taxon>
        <taxon>Pseudomonadati</taxon>
        <taxon>Pseudomonadota</taxon>
        <taxon>Betaproteobacteria</taxon>
        <taxon>Burkholderiales</taxon>
        <taxon>Alcaligenaceae</taxon>
        <taxon>Pollutimonas</taxon>
    </lineage>
</organism>
<dbReference type="GO" id="GO:0005737">
    <property type="term" value="C:cytoplasm"/>
    <property type="evidence" value="ECO:0007669"/>
    <property type="project" value="UniProtKB-SubCell"/>
</dbReference>
<keyword evidence="13" id="KW-1185">Reference proteome</keyword>
<protein>
    <recommendedName>
        <fullName evidence="6 7">Octanoyltransferase</fullName>
        <ecNumber evidence="6 7">2.3.1.181</ecNumber>
    </recommendedName>
    <alternativeName>
        <fullName evidence="6">Lipoate-protein ligase B</fullName>
    </alternativeName>
    <alternativeName>
        <fullName evidence="6">Lipoyl/octanoyl transferase</fullName>
    </alternativeName>
    <alternativeName>
        <fullName evidence="6">Octanoyl-[acyl-carrier-protein]-protein N-octanoyltransferase</fullName>
    </alternativeName>
</protein>
<dbReference type="FunFam" id="3.30.930.10:FF:000020">
    <property type="entry name" value="Octanoyltransferase"/>
    <property type="match status" value="1"/>
</dbReference>
<keyword evidence="3 6" id="KW-0808">Transferase</keyword>
<keyword evidence="4 6" id="KW-0012">Acyltransferase</keyword>
<dbReference type="Pfam" id="PF21948">
    <property type="entry name" value="LplA-B_cat"/>
    <property type="match status" value="1"/>
</dbReference>
<dbReference type="SUPFAM" id="SSF55681">
    <property type="entry name" value="Class II aaRS and biotin synthetases"/>
    <property type="match status" value="1"/>
</dbReference>
<evidence type="ECO:0000256" key="3">
    <source>
        <dbReference type="ARBA" id="ARBA00022679"/>
    </source>
</evidence>
<comment type="catalytic activity">
    <reaction evidence="6 7">
        <text>octanoyl-[ACP] + L-lysyl-[protein] = N(6)-octanoyl-L-lysyl-[protein] + holo-[ACP] + H(+)</text>
        <dbReference type="Rhea" id="RHEA:17665"/>
        <dbReference type="Rhea" id="RHEA-COMP:9636"/>
        <dbReference type="Rhea" id="RHEA-COMP:9685"/>
        <dbReference type="Rhea" id="RHEA-COMP:9752"/>
        <dbReference type="Rhea" id="RHEA-COMP:9928"/>
        <dbReference type="ChEBI" id="CHEBI:15378"/>
        <dbReference type="ChEBI" id="CHEBI:29969"/>
        <dbReference type="ChEBI" id="CHEBI:64479"/>
        <dbReference type="ChEBI" id="CHEBI:78463"/>
        <dbReference type="ChEBI" id="CHEBI:78809"/>
        <dbReference type="EC" id="2.3.1.181"/>
    </reaction>
</comment>
<dbReference type="InterPro" id="IPR000544">
    <property type="entry name" value="Octanoyltransferase"/>
</dbReference>
<sequence length="225" mass="24723">MITCRWISQPSSYLEVWQAMRDFTEMRSEATPDQIWFVEHAPVYTLGQAGKPEHILNAGDIPVVRCDRGGQVTYHGPGQLTAYCLIDLRRRHLFVKEYVALLEDVLIALLDELGVKGSCRKPGAPGVYVPMALANEPASLAKIAALGIKVRQGCAYHGLALNVDMDLSPFLGINPCGYEGLRTVDLRTCGIRANVYDVGQLLGARLIAAFEAAVAHQEQHHKEIA</sequence>
<comment type="pathway">
    <text evidence="1 6 7">Protein modification; protein lipoylation via endogenous pathway; protein N(6)-(lipoyl)lysine from octanoyl-[acyl-carrier-protein]: step 1/2.</text>
</comment>
<dbReference type="NCBIfam" id="TIGR00214">
    <property type="entry name" value="lipB"/>
    <property type="match status" value="1"/>
</dbReference>